<evidence type="ECO:0000256" key="1">
    <source>
        <dbReference type="ARBA" id="ARBA00005206"/>
    </source>
</evidence>
<dbReference type="SMART" id="SM01002">
    <property type="entry name" value="AlaDh_PNT_C"/>
    <property type="match status" value="1"/>
</dbReference>
<dbReference type="AlphaFoldDB" id="A0A411YD28"/>
<evidence type="ECO:0000259" key="6">
    <source>
        <dbReference type="SMART" id="SM01003"/>
    </source>
</evidence>
<evidence type="ECO:0000259" key="5">
    <source>
        <dbReference type="SMART" id="SM01002"/>
    </source>
</evidence>
<keyword evidence="8" id="KW-1185">Reference proteome</keyword>
<evidence type="ECO:0000256" key="3">
    <source>
        <dbReference type="ARBA" id="ARBA00012897"/>
    </source>
</evidence>
<organism evidence="7 8">
    <name type="scientific">Egibacter rhizosphaerae</name>
    <dbReference type="NCBI Taxonomy" id="1670831"/>
    <lineage>
        <taxon>Bacteria</taxon>
        <taxon>Bacillati</taxon>
        <taxon>Actinomycetota</taxon>
        <taxon>Nitriliruptoria</taxon>
        <taxon>Egibacterales</taxon>
        <taxon>Egibacteraceae</taxon>
        <taxon>Egibacter</taxon>
    </lineage>
</organism>
<dbReference type="KEGG" id="erz:ER308_05795"/>
<dbReference type="PANTHER" id="PTHR42795:SF1">
    <property type="entry name" value="ALANINE DEHYDROGENASE"/>
    <property type="match status" value="1"/>
</dbReference>
<proteinExistence type="inferred from homology"/>
<dbReference type="Gene3D" id="3.40.50.720">
    <property type="entry name" value="NAD(P)-binding Rossmann-like Domain"/>
    <property type="match status" value="2"/>
</dbReference>
<dbReference type="EC" id="1.4.1.1" evidence="3"/>
<evidence type="ECO:0000313" key="8">
    <source>
        <dbReference type="Proteomes" id="UP000291469"/>
    </source>
</evidence>
<gene>
    <name evidence="7" type="ORF">ER308_05795</name>
</gene>
<dbReference type="Pfam" id="PF05222">
    <property type="entry name" value="AlaDh_PNT_N"/>
    <property type="match status" value="1"/>
</dbReference>
<dbReference type="CDD" id="cd05305">
    <property type="entry name" value="L-AlaDH"/>
    <property type="match status" value="1"/>
</dbReference>
<sequence>MVAVIGIVAEIKDGERRVALDPPGAGLLVDAGHEVVMERGAGEGSGFPDPAYERLGVKAVAREDAWGADLVVKVKEPEPSEWAHLRSGLRLFCFLHLAAVPELAAALAERGVEAHAFETVEDQQGRLPLLAPMSEIAGRAAAVVAAGELAAGSGTLLGGAAGVPSGRAVVVGLGTAGRLAARGLRGLDATVTGMDIDLDRMREDSLMGLVESTRTPTPDSVGEAVADADVVVGAALVPGARAPTVVRREHVAAMHPGSVIVDLAIDQGGCIETARPTVLSDPVYVEEGVHHYCVTNVPGQFPRTASRALAAAVAPAVEELASAGPGGRLPGSCNVRDGEVVHGAVAEAVEAARGRE</sequence>
<dbReference type="SMART" id="SM01003">
    <property type="entry name" value="AlaDh_PNT_N"/>
    <property type="match status" value="1"/>
</dbReference>
<dbReference type="InterPro" id="IPR007698">
    <property type="entry name" value="AlaDH/PNT_NAD(H)-bd"/>
</dbReference>
<dbReference type="InterPro" id="IPR008141">
    <property type="entry name" value="Ala_DH"/>
</dbReference>
<dbReference type="EMBL" id="CP036402">
    <property type="protein sequence ID" value="QBI19100.1"/>
    <property type="molecule type" value="Genomic_DNA"/>
</dbReference>
<name>A0A411YD28_9ACTN</name>
<comment type="pathway">
    <text evidence="1">Amino-acid degradation; L-alanine degradation via dehydrogenase pathway; NH(3) and pyruvate from L-alanine: step 1/1.</text>
</comment>
<dbReference type="SUPFAM" id="SSF51735">
    <property type="entry name" value="NAD(P)-binding Rossmann-fold domains"/>
    <property type="match status" value="1"/>
</dbReference>
<feature type="domain" description="Alanine dehydrogenase/pyridine nucleotide transhydrogenase NAD(H)-binding" evidence="5">
    <location>
        <begin position="146"/>
        <end position="293"/>
    </location>
</feature>
<reference evidence="7 8" key="1">
    <citation type="submission" date="2019-01" db="EMBL/GenBank/DDBJ databases">
        <title>Egibacter rhizosphaerae EGI 80759T.</title>
        <authorList>
            <person name="Chen D.-D."/>
            <person name="Tian Y."/>
            <person name="Jiao J.-Y."/>
            <person name="Zhang X.-T."/>
            <person name="Zhang Y.-G."/>
            <person name="Zhang Y."/>
            <person name="Xiao M."/>
            <person name="Shu W.-S."/>
            <person name="Li W.-J."/>
        </authorList>
    </citation>
    <scope>NUCLEOTIDE SEQUENCE [LARGE SCALE GENOMIC DNA]</scope>
    <source>
        <strain evidence="7 8">EGI 80759</strain>
    </source>
</reference>
<dbReference type="Pfam" id="PF01262">
    <property type="entry name" value="AlaDh_PNT_C"/>
    <property type="match status" value="1"/>
</dbReference>
<keyword evidence="4" id="KW-0560">Oxidoreductase</keyword>
<evidence type="ECO:0000256" key="2">
    <source>
        <dbReference type="ARBA" id="ARBA00005689"/>
    </source>
</evidence>
<dbReference type="GO" id="GO:0000286">
    <property type="term" value="F:alanine dehydrogenase activity"/>
    <property type="evidence" value="ECO:0007669"/>
    <property type="project" value="UniProtKB-EC"/>
</dbReference>
<comment type="similarity">
    <text evidence="2">Belongs to the AlaDH/PNT family.</text>
</comment>
<accession>A0A411YD28</accession>
<dbReference type="OrthoDB" id="9804592at2"/>
<evidence type="ECO:0000256" key="4">
    <source>
        <dbReference type="ARBA" id="ARBA00023002"/>
    </source>
</evidence>
<feature type="domain" description="Alanine dehydrogenase/pyridine nucleotide transhydrogenase N-terminal" evidence="6">
    <location>
        <begin position="6"/>
        <end position="137"/>
    </location>
</feature>
<protein>
    <recommendedName>
        <fullName evidence="3">alanine dehydrogenase</fullName>
        <ecNumber evidence="3">1.4.1.1</ecNumber>
    </recommendedName>
</protein>
<dbReference type="GO" id="GO:0042853">
    <property type="term" value="P:L-alanine catabolic process"/>
    <property type="evidence" value="ECO:0007669"/>
    <property type="project" value="InterPro"/>
</dbReference>
<dbReference type="Proteomes" id="UP000291469">
    <property type="component" value="Chromosome"/>
</dbReference>
<dbReference type="PANTHER" id="PTHR42795">
    <property type="entry name" value="ALANINE DEHYDROGENASE"/>
    <property type="match status" value="1"/>
</dbReference>
<evidence type="ECO:0000313" key="7">
    <source>
        <dbReference type="EMBL" id="QBI19100.1"/>
    </source>
</evidence>
<dbReference type="InterPro" id="IPR036291">
    <property type="entry name" value="NAD(P)-bd_dom_sf"/>
</dbReference>
<dbReference type="InterPro" id="IPR007886">
    <property type="entry name" value="AlaDH/PNT_N"/>
</dbReference>
<dbReference type="GO" id="GO:0005886">
    <property type="term" value="C:plasma membrane"/>
    <property type="evidence" value="ECO:0007669"/>
    <property type="project" value="TreeGrafter"/>
</dbReference>
<dbReference type="SUPFAM" id="SSF52283">
    <property type="entry name" value="Formate/glycerate dehydrogenase catalytic domain-like"/>
    <property type="match status" value="1"/>
</dbReference>